<evidence type="ECO:0000256" key="1">
    <source>
        <dbReference type="SAM" id="MobiDB-lite"/>
    </source>
</evidence>
<evidence type="ECO:0000313" key="2">
    <source>
        <dbReference type="EMBL" id="OLO51130.1"/>
    </source>
</evidence>
<accession>A0A1Q8VSQ3</accession>
<dbReference type="AlphaFoldDB" id="A0A1Q8VSQ3"/>
<name>A0A1Q8VSQ3_9ACTO</name>
<dbReference type="EMBL" id="MSKM01000059">
    <property type="protein sequence ID" value="OLO51130.1"/>
    <property type="molecule type" value="Genomic_DNA"/>
</dbReference>
<gene>
    <name evidence="2" type="ORF">BKH27_12725</name>
</gene>
<comment type="caution">
    <text evidence="2">The sequence shown here is derived from an EMBL/GenBank/DDBJ whole genome shotgun (WGS) entry which is preliminary data.</text>
</comment>
<evidence type="ECO:0000313" key="3">
    <source>
        <dbReference type="Proteomes" id="UP000185772"/>
    </source>
</evidence>
<reference evidence="2 3" key="1">
    <citation type="submission" date="2016-12" db="EMBL/GenBank/DDBJ databases">
        <title>Genomic comparison of strains in the 'Actinomyces naeslundii' group.</title>
        <authorList>
            <person name="Mughal S.R."/>
            <person name="Do T."/>
            <person name="Gilbert S.C."/>
            <person name="Witherden E.A."/>
            <person name="Didelot X."/>
            <person name="Beighton D."/>
        </authorList>
    </citation>
    <scope>NUCLEOTIDE SEQUENCE [LARGE SCALE GENOMIC DNA]</scope>
    <source>
        <strain evidence="2 3">MMRCO6-1</strain>
    </source>
</reference>
<feature type="region of interest" description="Disordered" evidence="1">
    <location>
        <begin position="1"/>
        <end position="24"/>
    </location>
</feature>
<proteinExistence type="predicted"/>
<protein>
    <submittedName>
        <fullName evidence="2">Uncharacterized protein</fullName>
    </submittedName>
</protein>
<dbReference type="Proteomes" id="UP000185772">
    <property type="component" value="Unassembled WGS sequence"/>
</dbReference>
<organism evidence="2 3">
    <name type="scientific">Actinomyces oris</name>
    <dbReference type="NCBI Taxonomy" id="544580"/>
    <lineage>
        <taxon>Bacteria</taxon>
        <taxon>Bacillati</taxon>
        <taxon>Actinomycetota</taxon>
        <taxon>Actinomycetes</taxon>
        <taxon>Actinomycetales</taxon>
        <taxon>Actinomycetaceae</taxon>
        <taxon>Actinomyces</taxon>
    </lineage>
</organism>
<sequence length="91" mass="9776">MSTALTSTLHRRRAPRTNRSIPTIPTGRFGGWIVHVSAVDTGPRGSESAGFLMAQPGAVAVWSHRHSCLRPCVICRTQPRPPGSHHASPTS</sequence>